<evidence type="ECO:0000256" key="2">
    <source>
        <dbReference type="ARBA" id="ARBA00022649"/>
    </source>
</evidence>
<dbReference type="PANTHER" id="PTHR33755">
    <property type="entry name" value="TOXIN PARE1-RELATED"/>
    <property type="match status" value="1"/>
</dbReference>
<comment type="similarity">
    <text evidence="1">Belongs to the RelE toxin family.</text>
</comment>
<dbReference type="InterPro" id="IPR035093">
    <property type="entry name" value="RelE/ParE_toxin_dom_sf"/>
</dbReference>
<keyword evidence="4" id="KW-1185">Reference proteome</keyword>
<protein>
    <submittedName>
        <fullName evidence="3">Type II toxin-antitoxin system RelE/ParE family toxin</fullName>
    </submittedName>
</protein>
<dbReference type="Proteomes" id="UP001238096">
    <property type="component" value="Chromosome"/>
</dbReference>
<dbReference type="RefSeq" id="WP_018366816.1">
    <property type="nucleotide sequence ID" value="NZ_CP104407.1"/>
</dbReference>
<dbReference type="InterPro" id="IPR051803">
    <property type="entry name" value="TA_system_RelE-like_toxin"/>
</dbReference>
<proteinExistence type="inferred from homology"/>
<keyword evidence="2" id="KW-1277">Toxin-antitoxin system</keyword>
<evidence type="ECO:0000256" key="1">
    <source>
        <dbReference type="ARBA" id="ARBA00006226"/>
    </source>
</evidence>
<gene>
    <name evidence="3" type="ORF">N1496_07880</name>
</gene>
<dbReference type="Pfam" id="PF05016">
    <property type="entry name" value="ParE_toxin"/>
    <property type="match status" value="1"/>
</dbReference>
<reference evidence="4" key="1">
    <citation type="submission" date="2022-10" db="EMBL/GenBank/DDBJ databases">
        <title>Streptococcus didelphis as causative of fatal infections in opossums (Didelphis albiventris).</title>
        <authorList>
            <person name="Breyer G.M."/>
            <person name="Da Silva M.E.R.J."/>
            <person name="Siqueira F.M."/>
        </authorList>
    </citation>
    <scope>NUCLEOTIDE SEQUENCE [LARGE SCALE GENOMIC DNA]</scope>
    <source>
        <strain evidence="4">LBVP101/21</strain>
    </source>
</reference>
<dbReference type="EMBL" id="CP110509">
    <property type="protein sequence ID" value="WMB27928.1"/>
    <property type="molecule type" value="Genomic_DNA"/>
</dbReference>
<dbReference type="InterPro" id="IPR007712">
    <property type="entry name" value="RelE/ParE_toxin"/>
</dbReference>
<dbReference type="Gene3D" id="3.30.2310.20">
    <property type="entry name" value="RelE-like"/>
    <property type="match status" value="1"/>
</dbReference>
<evidence type="ECO:0000313" key="4">
    <source>
        <dbReference type="Proteomes" id="UP001238096"/>
    </source>
</evidence>
<sequence>MNKVVINILRRAEEDMEDIYHYIANELQSPQVAMKQFNSIAEAIQTLEVYPERSAIVEELLVLGIKVRRLLMKNYSIFYRFDNDIVTVLRVLHQSRSLDKLMFKIGQKEDW</sequence>
<accession>A0ABY9LGP5</accession>
<evidence type="ECO:0000313" key="3">
    <source>
        <dbReference type="EMBL" id="WMB27928.1"/>
    </source>
</evidence>
<name>A0ABY9LGP5_9STRE</name>
<organism evidence="3 4">
    <name type="scientific">Streptococcus didelphis</name>
    <dbReference type="NCBI Taxonomy" id="102886"/>
    <lineage>
        <taxon>Bacteria</taxon>
        <taxon>Bacillati</taxon>
        <taxon>Bacillota</taxon>
        <taxon>Bacilli</taxon>
        <taxon>Lactobacillales</taxon>
        <taxon>Streptococcaceae</taxon>
        <taxon>Streptococcus</taxon>
    </lineage>
</organism>